<evidence type="ECO:0000313" key="7">
    <source>
        <dbReference type="EMBL" id="EQC33125.1"/>
    </source>
</evidence>
<dbReference type="PRINTS" id="PR00320">
    <property type="entry name" value="GPROTEINBRPT"/>
</dbReference>
<dbReference type="Gene3D" id="2.130.10.10">
    <property type="entry name" value="YVTN repeat-like/Quinoprotein amine dehydrogenase"/>
    <property type="match status" value="3"/>
</dbReference>
<dbReference type="CDD" id="cd00200">
    <property type="entry name" value="WD40"/>
    <property type="match status" value="2"/>
</dbReference>
<dbReference type="PANTHER" id="PTHR19853">
    <property type="entry name" value="WD REPEAT CONTAINING PROTEIN 3 WDR3"/>
    <property type="match status" value="1"/>
</dbReference>
<dbReference type="GO" id="GO:0032040">
    <property type="term" value="C:small-subunit processome"/>
    <property type="evidence" value="ECO:0007669"/>
    <property type="project" value="TreeGrafter"/>
</dbReference>
<evidence type="ECO:0000256" key="3">
    <source>
        <dbReference type="ARBA" id="ARBA00038229"/>
    </source>
</evidence>
<gene>
    <name evidence="7" type="ORF">SDRG_09113</name>
</gene>
<evidence type="ECO:0000259" key="6">
    <source>
        <dbReference type="Pfam" id="PF04003"/>
    </source>
</evidence>
<feature type="repeat" description="WD" evidence="4">
    <location>
        <begin position="393"/>
        <end position="433"/>
    </location>
</feature>
<evidence type="ECO:0000256" key="2">
    <source>
        <dbReference type="ARBA" id="ARBA00022737"/>
    </source>
</evidence>
<dbReference type="STRING" id="1156394.T0QHH9"/>
<dbReference type="Pfam" id="PF25172">
    <property type="entry name" value="Beta-prop_WDR3_2nd"/>
    <property type="match status" value="1"/>
</dbReference>
<dbReference type="InterPro" id="IPR020472">
    <property type="entry name" value="WD40_PAC1"/>
</dbReference>
<dbReference type="SUPFAM" id="SSF50978">
    <property type="entry name" value="WD40 repeat-like"/>
    <property type="match status" value="2"/>
</dbReference>
<dbReference type="PROSITE" id="PS00678">
    <property type="entry name" value="WD_REPEATS_1"/>
    <property type="match status" value="3"/>
</dbReference>
<dbReference type="InterPro" id="IPR036322">
    <property type="entry name" value="WD40_repeat_dom_sf"/>
</dbReference>
<evidence type="ECO:0000256" key="1">
    <source>
        <dbReference type="ARBA" id="ARBA00022574"/>
    </source>
</evidence>
<dbReference type="EMBL" id="JH767160">
    <property type="protein sequence ID" value="EQC33125.1"/>
    <property type="molecule type" value="Genomic_DNA"/>
</dbReference>
<feature type="compositionally biased region" description="Acidic residues" evidence="5">
    <location>
        <begin position="311"/>
        <end position="324"/>
    </location>
</feature>
<name>T0QHH9_SAPDV</name>
<feature type="repeat" description="WD" evidence="4">
    <location>
        <begin position="101"/>
        <end position="142"/>
    </location>
</feature>
<protein>
    <recommendedName>
        <fullName evidence="6">Small-subunit processome Utp12 domain-containing protein</fullName>
    </recommendedName>
</protein>
<dbReference type="InterPro" id="IPR007148">
    <property type="entry name" value="SSU_processome_Utp12"/>
</dbReference>
<feature type="repeat" description="WD" evidence="4">
    <location>
        <begin position="143"/>
        <end position="184"/>
    </location>
</feature>
<dbReference type="GeneID" id="19949840"/>
<dbReference type="GO" id="GO:0034388">
    <property type="term" value="C:Pwp2p-containing subcomplex of 90S preribosome"/>
    <property type="evidence" value="ECO:0007669"/>
    <property type="project" value="TreeGrafter"/>
</dbReference>
<dbReference type="InParanoid" id="T0QHH9"/>
<keyword evidence="1 4" id="KW-0853">WD repeat</keyword>
<dbReference type="Pfam" id="PF04003">
    <property type="entry name" value="Utp12"/>
    <property type="match status" value="1"/>
</dbReference>
<dbReference type="Proteomes" id="UP000030762">
    <property type="component" value="Unassembled WGS sequence"/>
</dbReference>
<accession>T0QHH9</accession>
<organism evidence="7 8">
    <name type="scientific">Saprolegnia diclina (strain VS20)</name>
    <dbReference type="NCBI Taxonomy" id="1156394"/>
    <lineage>
        <taxon>Eukaryota</taxon>
        <taxon>Sar</taxon>
        <taxon>Stramenopiles</taxon>
        <taxon>Oomycota</taxon>
        <taxon>Saprolegniomycetes</taxon>
        <taxon>Saprolegniales</taxon>
        <taxon>Saprolegniaceae</taxon>
        <taxon>Saprolegnia</taxon>
    </lineage>
</organism>
<dbReference type="InterPro" id="IPR001680">
    <property type="entry name" value="WD40_rpt"/>
</dbReference>
<feature type="compositionally biased region" description="Basic residues" evidence="5">
    <location>
        <begin position="278"/>
        <end position="290"/>
    </location>
</feature>
<sequence length="907" mass="99310">MKSYLKYAPEAAFGVIASPGAPVVYDLTGQLAICGALKNVIVWNIRTGTQVRVLKADTENDTAGQVTALRLSLDGAFVAVGYSTGIIRIFKLSNGNVEVTLDGHKNAIECLAFGEGGALLASGSRDTDIIVWDVVSQSGLYRLRGHKDAVTSVGFVENQRSLLSTSKDSLLKVWDLDTQHCVQTCVDHRNEVWSLDMQKGTRRILTGASDNKLRVYGVNEGDNVGDNRLSLLGTIQRSTHDRAMHVAYNSHGTLLGCQGAGKTIEIFRLRSADEQKKKAQRRLKRAREKARKKEAVDGKSGLSIPAVDADKDAEDDDDKDEDDANPIANEVELLCIIRCSAKVRSFAFSPDVAKDGTTSVLVSLHNNAIETYALTPSAESMDARFAKVHAVTLPGHRSDVRQVCISSDDQLVLSVSSASVKVWNARSMQCVRTLTDFSLALSAVFAPGNLHVVVGTKAGELLLFELASGECIWKKADAHAGAIWSIDVRPDGKGLATGGADHMVNFWEFEMAAQAAGGSLKLGLAHVRMLKMSDDVLCVKFSHSSDPRKLLVAVALLDCTVKVFFDDSLKFFLSLYGHKLPVMAMDISSDDTLLVTASADKNVKLWGLDFGDCHKSLFAHDEAIMGICFVPRTHFFFTCAKDKCVSYWDGDHFERILKLENNHFGEVWAIAVARDGSFLISASQDRSLVKYARSDDQVFIEEEKEKELEAMFEADLNPSNTSAPTLNGANTVLEAESATATKKTIQTVKSGERLIEAIDLAEHEAKAATPGGNILLLGFSPLKYVLRSLREIRAQDLEEALLVLPFDYVQKLIKYLLQLIAAELEVELCCNSILFLVKVHHNQIVANASLLGELDTLWHSLRTNLVSAKNQIGFNLAGMKFIKRQVEANKTGYFEEPPAKKTKKVTK</sequence>
<dbReference type="GO" id="GO:0030515">
    <property type="term" value="F:snoRNA binding"/>
    <property type="evidence" value="ECO:0007669"/>
    <property type="project" value="TreeGrafter"/>
</dbReference>
<dbReference type="InterPro" id="IPR051570">
    <property type="entry name" value="TBC1_cilium_biogenesis"/>
</dbReference>
<feature type="repeat" description="WD" evidence="4">
    <location>
        <begin position="476"/>
        <end position="510"/>
    </location>
</feature>
<dbReference type="VEuPathDB" id="FungiDB:SDRG_09113"/>
<dbReference type="PROSITE" id="PS50294">
    <property type="entry name" value="WD_REPEATS_REGION"/>
    <property type="match status" value="4"/>
</dbReference>
<dbReference type="OMA" id="MNIPLTC"/>
<evidence type="ECO:0000313" key="8">
    <source>
        <dbReference type="Proteomes" id="UP000030762"/>
    </source>
</evidence>
<dbReference type="SMART" id="SM00320">
    <property type="entry name" value="WD40"/>
    <property type="match status" value="12"/>
</dbReference>
<evidence type="ECO:0000256" key="4">
    <source>
        <dbReference type="PROSITE-ProRule" id="PRU00221"/>
    </source>
</evidence>
<dbReference type="PANTHER" id="PTHR19853:SF0">
    <property type="entry name" value="WD REPEAT-CONTAINING PROTEIN 3"/>
    <property type="match status" value="1"/>
</dbReference>
<feature type="region of interest" description="Disordered" evidence="5">
    <location>
        <begin position="277"/>
        <end position="324"/>
    </location>
</feature>
<dbReference type="eggNOG" id="KOG0306">
    <property type="taxonomic scope" value="Eukaryota"/>
</dbReference>
<evidence type="ECO:0000256" key="5">
    <source>
        <dbReference type="SAM" id="MobiDB-lite"/>
    </source>
</evidence>
<keyword evidence="8" id="KW-1185">Reference proteome</keyword>
<comment type="similarity">
    <text evidence="3">Belongs to the WD repeat WDR3/UTP12 family.</text>
</comment>
<dbReference type="AlphaFoldDB" id="T0QHH9"/>
<dbReference type="Pfam" id="PF25173">
    <property type="entry name" value="Beta-prop_WDR3_1st"/>
    <property type="match status" value="1"/>
</dbReference>
<feature type="repeat" description="WD" evidence="4">
    <location>
        <begin position="575"/>
        <end position="616"/>
    </location>
</feature>
<dbReference type="InterPro" id="IPR015943">
    <property type="entry name" value="WD40/YVTN_repeat-like_dom_sf"/>
</dbReference>
<dbReference type="RefSeq" id="XP_008613248.1">
    <property type="nucleotide sequence ID" value="XM_008615026.1"/>
</dbReference>
<dbReference type="OrthoDB" id="407922at2759"/>
<dbReference type="GO" id="GO:0030490">
    <property type="term" value="P:maturation of SSU-rRNA"/>
    <property type="evidence" value="ECO:0007669"/>
    <property type="project" value="TreeGrafter"/>
</dbReference>
<keyword evidence="2" id="KW-0677">Repeat</keyword>
<feature type="repeat" description="WD" evidence="4">
    <location>
        <begin position="617"/>
        <end position="649"/>
    </location>
</feature>
<feature type="domain" description="Small-subunit processome Utp12" evidence="6">
    <location>
        <begin position="783"/>
        <end position="884"/>
    </location>
</feature>
<dbReference type="FunFam" id="2.130.10.10:FF:000157">
    <property type="entry name" value="WD repeat domain 3"/>
    <property type="match status" value="1"/>
</dbReference>
<dbReference type="InterPro" id="IPR019775">
    <property type="entry name" value="WD40_repeat_CS"/>
</dbReference>
<dbReference type="PROSITE" id="PS50082">
    <property type="entry name" value="WD_REPEATS_2"/>
    <property type="match status" value="6"/>
</dbReference>
<reference evidence="7 8" key="1">
    <citation type="submission" date="2012-04" db="EMBL/GenBank/DDBJ databases">
        <title>The Genome Sequence of Saprolegnia declina VS20.</title>
        <authorList>
            <consortium name="The Broad Institute Genome Sequencing Platform"/>
            <person name="Russ C."/>
            <person name="Nusbaum C."/>
            <person name="Tyler B."/>
            <person name="van West P."/>
            <person name="Dieguez-Uribeondo J."/>
            <person name="de Bruijn I."/>
            <person name="Tripathy S."/>
            <person name="Jiang R."/>
            <person name="Young S.K."/>
            <person name="Zeng Q."/>
            <person name="Gargeya S."/>
            <person name="Fitzgerald M."/>
            <person name="Haas B."/>
            <person name="Abouelleil A."/>
            <person name="Alvarado L."/>
            <person name="Arachchi H.M."/>
            <person name="Berlin A."/>
            <person name="Chapman S.B."/>
            <person name="Goldberg J."/>
            <person name="Griggs A."/>
            <person name="Gujja S."/>
            <person name="Hansen M."/>
            <person name="Howarth C."/>
            <person name="Imamovic A."/>
            <person name="Larimer J."/>
            <person name="McCowen C."/>
            <person name="Montmayeur A."/>
            <person name="Murphy C."/>
            <person name="Neiman D."/>
            <person name="Pearson M."/>
            <person name="Priest M."/>
            <person name="Roberts A."/>
            <person name="Saif S."/>
            <person name="Shea T."/>
            <person name="Sisk P."/>
            <person name="Sykes S."/>
            <person name="Wortman J."/>
            <person name="Nusbaum C."/>
            <person name="Birren B."/>
        </authorList>
    </citation>
    <scope>NUCLEOTIDE SEQUENCE [LARGE SCALE GENOMIC DNA]</scope>
    <source>
        <strain evidence="7 8">VS20</strain>
    </source>
</reference>
<dbReference type="FunCoup" id="T0QHH9">
    <property type="interactions" value="279"/>
</dbReference>
<proteinExistence type="inferred from homology"/>